<dbReference type="KEGG" id="seri:SERIO_v1c03380"/>
<keyword evidence="3" id="KW-1185">Reference proteome</keyword>
<proteinExistence type="predicted"/>
<dbReference type="EMBL" id="CP011856">
    <property type="protein sequence ID" value="AKM53920.1"/>
    <property type="molecule type" value="Genomic_DNA"/>
</dbReference>
<name>A0A0H3XHS1_9MOLU</name>
<accession>A0A0H3XHS1</accession>
<dbReference type="STRING" id="315358.SERIO_v1c03380"/>
<feature type="transmembrane region" description="Helical" evidence="1">
    <location>
        <begin position="154"/>
        <end position="179"/>
    </location>
</feature>
<reference evidence="2 3" key="1">
    <citation type="journal article" date="2015" name="Genome Biol. Evol.">
        <title>Found and Lost: The Fates of Horizontally Acquired Genes in Arthropod-Symbiotic Spiroplasma.</title>
        <authorList>
            <person name="Lo W.S."/>
            <person name="Gasparich G.E."/>
            <person name="Kuo C.H."/>
        </authorList>
    </citation>
    <scope>NUCLEOTIDE SEQUENCE [LARGE SCALE GENOMIC DNA]</scope>
    <source>
        <strain evidence="3">TDA-040725-5</strain>
    </source>
</reference>
<evidence type="ECO:0000256" key="1">
    <source>
        <dbReference type="SAM" id="Phobius"/>
    </source>
</evidence>
<dbReference type="PATRIC" id="fig|743698.3.peg.339"/>
<feature type="transmembrane region" description="Helical" evidence="1">
    <location>
        <begin position="116"/>
        <end position="142"/>
    </location>
</feature>
<evidence type="ECO:0000313" key="2">
    <source>
        <dbReference type="EMBL" id="AKM53920.1"/>
    </source>
</evidence>
<organism evidence="2 3">
    <name type="scientific">Spiroplasma eriocheiris</name>
    <dbReference type="NCBI Taxonomy" id="315358"/>
    <lineage>
        <taxon>Bacteria</taxon>
        <taxon>Bacillati</taxon>
        <taxon>Mycoplasmatota</taxon>
        <taxon>Mollicutes</taxon>
        <taxon>Entomoplasmatales</taxon>
        <taxon>Spiroplasmataceae</taxon>
        <taxon>Spiroplasma</taxon>
    </lineage>
</organism>
<feature type="transmembrane region" description="Helical" evidence="1">
    <location>
        <begin position="52"/>
        <end position="72"/>
    </location>
</feature>
<feature type="transmembrane region" description="Helical" evidence="1">
    <location>
        <begin position="199"/>
        <end position="225"/>
    </location>
</feature>
<evidence type="ECO:0008006" key="4">
    <source>
        <dbReference type="Google" id="ProtNLM"/>
    </source>
</evidence>
<gene>
    <name evidence="2" type="ORF">SERIO_v1c03380</name>
</gene>
<reference evidence="3" key="2">
    <citation type="submission" date="2015-06" db="EMBL/GenBank/DDBJ databases">
        <title>Complete genome sequence of Spiroplasma eriocheiris TDA-040725-5 (DSM 21848).</title>
        <authorList>
            <person name="Lo W.-S."/>
            <person name="Kuo C.-H."/>
        </authorList>
    </citation>
    <scope>NUCLEOTIDE SEQUENCE [LARGE SCALE GENOMIC DNA]</scope>
    <source>
        <strain evidence="3">TDA-040725-5</strain>
    </source>
</reference>
<feature type="transmembrane region" description="Helical" evidence="1">
    <location>
        <begin position="12"/>
        <end position="32"/>
    </location>
</feature>
<dbReference type="Proteomes" id="UP000035661">
    <property type="component" value="Chromosome"/>
</dbReference>
<protein>
    <recommendedName>
        <fullName evidence="4">Transmembrane protein</fullName>
    </recommendedName>
</protein>
<sequence>MLKWNDKILFYIRLGGLILITSFLVTDLILAITHPQPQFKDLNYSERVSNYYSFFTTQTNYIVAVYFFAYLFESKFKHKKPSYLIKLAVTTYITVTMLVFWFGIITKAQDSNQYDAYHWVSTVILHLIIPSSMITSYVLTSGDIIYHLKTHHKLYLWLILLYPFLYFLIISVRGSLRYYSGRPVGTWYPYFFLNVYQHLGWLIMIFSVLLIIGLFVGLQYLYIYINNLLYIKYKGQTLNKTVNEKIFGIKENSVSNSSPIISFEPEIAGKDDNSFFSPPSNPENEY</sequence>
<keyword evidence="1" id="KW-1133">Transmembrane helix</keyword>
<dbReference type="RefSeq" id="WP_053040805.1">
    <property type="nucleotide sequence ID" value="NZ_CP011856.1"/>
</dbReference>
<feature type="transmembrane region" description="Helical" evidence="1">
    <location>
        <begin position="84"/>
        <end position="104"/>
    </location>
</feature>
<dbReference type="AlphaFoldDB" id="A0A0H3XHS1"/>
<keyword evidence="1" id="KW-0812">Transmembrane</keyword>
<evidence type="ECO:0000313" key="3">
    <source>
        <dbReference type="Proteomes" id="UP000035661"/>
    </source>
</evidence>
<keyword evidence="1" id="KW-0472">Membrane</keyword>